<name>A0AAN1VQY2_TETHN</name>
<accession>A0AAN1VQY2</accession>
<dbReference type="Proteomes" id="UP000002663">
    <property type="component" value="Chromosome"/>
</dbReference>
<dbReference type="AlphaFoldDB" id="A0AAN1VQY2"/>
<sequence length="57" mass="6810">MKYLLHKKYYQRGPLFEIVSSEVVLNFKEKGKAEIFFNILPKIDLLYENVRAFAMLI</sequence>
<proteinExistence type="predicted"/>
<dbReference type="KEGG" id="thl:TEH_11460"/>
<gene>
    <name evidence="1" type="ordered locus">TEH_11460</name>
</gene>
<reference evidence="1 2" key="1">
    <citation type="submission" date="2011-01" db="EMBL/GenBank/DDBJ databases">
        <title>Whole genome sequence of Tetragenococcus halophilus NBRC 12172.</title>
        <authorList>
            <person name="Nakazawa H."/>
            <person name="Omata S."/>
            <person name="Koga C."/>
            <person name="Watanabe Y."/>
            <person name="Katano Y."/>
            <person name="Ito N."/>
            <person name="Tsukatani N."/>
            <person name="Ankai A."/>
            <person name="Oguchi A."/>
            <person name="Fukui S."/>
            <person name="Yashiro I."/>
            <person name="Kamata S."/>
            <person name="Hashimoto Y."/>
            <person name="Yamazaki J."/>
            <person name="Taguchi H."/>
            <person name="Tanaka A."/>
            <person name="Koyama T."/>
            <person name="Ichige A."/>
            <person name="Hanya Y."/>
            <person name="Tanikawa S."/>
            <person name="Yamazaki S."/>
            <person name="Fujita N."/>
        </authorList>
    </citation>
    <scope>NUCLEOTIDE SEQUENCE [LARGE SCALE GENOMIC DNA]</scope>
    <source>
        <strain evidence="2">DSM 20338 / JCM 20259 / NCIMB 9735 / NBRC 12172</strain>
    </source>
</reference>
<protein>
    <submittedName>
        <fullName evidence="1">Uncharacterized protein</fullName>
    </submittedName>
</protein>
<evidence type="ECO:0000313" key="1">
    <source>
        <dbReference type="EMBL" id="BAK94473.1"/>
    </source>
</evidence>
<organism evidence="1 2">
    <name type="scientific">Tetragenococcus halophilus (strain DSM 20338 / JCM 20259 / NCIMB 9735 / NBRC 12172)</name>
    <name type="common">Pediococcus halophilus</name>
    <dbReference type="NCBI Taxonomy" id="945021"/>
    <lineage>
        <taxon>Bacteria</taxon>
        <taxon>Bacillati</taxon>
        <taxon>Bacillota</taxon>
        <taxon>Bacilli</taxon>
        <taxon>Lactobacillales</taxon>
        <taxon>Enterococcaceae</taxon>
        <taxon>Tetragenococcus</taxon>
    </lineage>
</organism>
<evidence type="ECO:0000313" key="2">
    <source>
        <dbReference type="Proteomes" id="UP000002663"/>
    </source>
</evidence>
<dbReference type="EMBL" id="AP012046">
    <property type="protein sequence ID" value="BAK94473.1"/>
    <property type="molecule type" value="Genomic_DNA"/>
</dbReference>